<dbReference type="PANTHER" id="PTHR38773:SF1">
    <property type="entry name" value="PROTEIN SPRT"/>
    <property type="match status" value="1"/>
</dbReference>
<gene>
    <name evidence="2" type="ORF">MUS1_09360</name>
</gene>
<proteinExistence type="predicted"/>
<dbReference type="OrthoDB" id="267364at2"/>
<dbReference type="Proteomes" id="UP000054058">
    <property type="component" value="Unassembled WGS sequence"/>
</dbReference>
<dbReference type="STRING" id="1122207.MUS1_09360"/>
<name>X7E8L1_9GAMM</name>
<dbReference type="PATRIC" id="fig|1122207.3.peg.1017"/>
<dbReference type="SMART" id="SM00731">
    <property type="entry name" value="SprT"/>
    <property type="match status" value="1"/>
</dbReference>
<dbReference type="PANTHER" id="PTHR38773">
    <property type="entry name" value="PROTEIN SPRT"/>
    <property type="match status" value="1"/>
</dbReference>
<reference evidence="2 3" key="1">
    <citation type="submission" date="2014-01" db="EMBL/GenBank/DDBJ databases">
        <title>Marinomonas ushuaiensis DSM 15871 Genome Sequencing.</title>
        <authorList>
            <person name="Lai Q."/>
            <person name="Shao Z.S."/>
        </authorList>
    </citation>
    <scope>NUCLEOTIDE SEQUENCE [LARGE SCALE GENOMIC DNA]</scope>
    <source>
        <strain evidence="2 3">DSM 15871</strain>
    </source>
</reference>
<dbReference type="EMBL" id="JAMB01000003">
    <property type="protein sequence ID" value="ETX11483.1"/>
    <property type="molecule type" value="Genomic_DNA"/>
</dbReference>
<organism evidence="2 3">
    <name type="scientific">Marinomonas ushuaiensis DSM 15871</name>
    <dbReference type="NCBI Taxonomy" id="1122207"/>
    <lineage>
        <taxon>Bacteria</taxon>
        <taxon>Pseudomonadati</taxon>
        <taxon>Pseudomonadota</taxon>
        <taxon>Gammaproteobacteria</taxon>
        <taxon>Oceanospirillales</taxon>
        <taxon>Oceanospirillaceae</taxon>
        <taxon>Marinomonas</taxon>
    </lineage>
</organism>
<evidence type="ECO:0000259" key="1">
    <source>
        <dbReference type="SMART" id="SM00731"/>
    </source>
</evidence>
<dbReference type="eggNOG" id="COG3091">
    <property type="taxonomic scope" value="Bacteria"/>
</dbReference>
<evidence type="ECO:0000313" key="2">
    <source>
        <dbReference type="EMBL" id="ETX11483.1"/>
    </source>
</evidence>
<dbReference type="NCBIfam" id="NF003421">
    <property type="entry name" value="PRK04860.1"/>
    <property type="match status" value="1"/>
</dbReference>
<dbReference type="Pfam" id="PF10263">
    <property type="entry name" value="SprT-like"/>
    <property type="match status" value="1"/>
</dbReference>
<keyword evidence="3" id="KW-1185">Reference proteome</keyword>
<sequence length="179" mass="20773">MALSSQKNHINPDAMNIMIESVNLCFDKADAFFGNSFKRSSCNFKQRGRAAGTAHLQKNEIRFNYFMYQQDPEIFISTVVPHEVAHIIVFQIYGGNVKPHGKEWQAVMMKVYGIKPDRTHTFDTPVPKETYQYYCECQEHNFTKQRHTRSLRGTQYICKNCKSTLQFLAIGPNINLEPR</sequence>
<comment type="caution">
    <text evidence="2">The sequence shown here is derived from an EMBL/GenBank/DDBJ whole genome shotgun (WGS) entry which is preliminary data.</text>
</comment>
<protein>
    <submittedName>
        <fullName evidence="2">SprT protein</fullName>
    </submittedName>
</protein>
<dbReference type="GO" id="GO:0006950">
    <property type="term" value="P:response to stress"/>
    <property type="evidence" value="ECO:0007669"/>
    <property type="project" value="UniProtKB-ARBA"/>
</dbReference>
<accession>X7E8L1</accession>
<dbReference type="AlphaFoldDB" id="X7E8L1"/>
<feature type="domain" description="SprT-like" evidence="1">
    <location>
        <begin position="20"/>
        <end position="168"/>
    </location>
</feature>
<dbReference type="InterPro" id="IPR006640">
    <property type="entry name" value="SprT-like_domain"/>
</dbReference>
<evidence type="ECO:0000313" key="3">
    <source>
        <dbReference type="Proteomes" id="UP000054058"/>
    </source>
</evidence>
<dbReference type="RefSeq" id="WP_036159821.1">
    <property type="nucleotide sequence ID" value="NZ_JAMB01000003.1"/>
</dbReference>